<evidence type="ECO:0000256" key="1">
    <source>
        <dbReference type="SAM" id="MobiDB-lite"/>
    </source>
</evidence>
<sequence length="570" mass="62135">MSKSSSLHNNDRFLTLSGQLSLSDNVSAYTIENGARISIKTTSGNDDREPVNPAKKEDYPDVKFWTHQDFKRWERTDGLCAAADQGSLPFLEKCDGNVFSPNELRDVMKTFRSVWFGLTHQDKAPASWGKAIPAAKNWLYTEVSRAVTRQQLLNTTRNKCVRPKSPSAGNKVRRYNHESNAKASGPMFFGFSGLAGFGCGFSGLRRIMTTNVGKASGQSNIYVKVVVEYFRSKVHVNKHEALRTMGKHVIALAMTGASKTGQDTDRTSAQENIGSDAWETSAVQATLHARDVDVKPLGHAESKQGDVSIATQEDSITKDLDCADQPKRARVDNKDADPSTETSTTINVIQVATPKSPSVIVPAPRPVILLKNPFKDTIKLLKEKHEDSAAQKQLQILNDTPPSMATSSPSTSTAAPTAPAPMLIDSMSESTSADDTTAPARTSNLDILMPVTTTPIPTTIVTVPISTAVTGVPVPTTSNSKDTTTAPMNTTNTKKFCPATTKNGRNHCTHRWLKQLMPNRSSQDFKVYWDSLEKTRQASYDIEASSLVADSVWTVNTVDILAKFSSGTLH</sequence>
<keyword evidence="3" id="KW-1185">Reference proteome</keyword>
<reference evidence="2" key="1">
    <citation type="journal article" date="2020" name="New Phytol.">
        <title>Comparative genomics reveals dynamic genome evolution in host specialist ectomycorrhizal fungi.</title>
        <authorList>
            <person name="Lofgren L.A."/>
            <person name="Nguyen N.H."/>
            <person name="Vilgalys R."/>
            <person name="Ruytinx J."/>
            <person name="Liao H.L."/>
            <person name="Branco S."/>
            <person name="Kuo A."/>
            <person name="LaButti K."/>
            <person name="Lipzen A."/>
            <person name="Andreopoulos W."/>
            <person name="Pangilinan J."/>
            <person name="Riley R."/>
            <person name="Hundley H."/>
            <person name="Na H."/>
            <person name="Barry K."/>
            <person name="Grigoriev I.V."/>
            <person name="Stajich J.E."/>
            <person name="Kennedy P.G."/>
        </authorList>
    </citation>
    <scope>NUCLEOTIDE SEQUENCE</scope>
    <source>
        <strain evidence="2">S12</strain>
    </source>
</reference>
<feature type="region of interest" description="Disordered" evidence="1">
    <location>
        <begin position="398"/>
        <end position="420"/>
    </location>
</feature>
<dbReference type="OrthoDB" id="2641888at2759"/>
<feature type="compositionally biased region" description="Low complexity" evidence="1">
    <location>
        <begin position="483"/>
        <end position="493"/>
    </location>
</feature>
<evidence type="ECO:0000313" key="2">
    <source>
        <dbReference type="EMBL" id="KAG1788450.1"/>
    </source>
</evidence>
<protein>
    <submittedName>
        <fullName evidence="2">Uncharacterized protein</fullName>
    </submittedName>
</protein>
<evidence type="ECO:0000313" key="3">
    <source>
        <dbReference type="Proteomes" id="UP000719766"/>
    </source>
</evidence>
<comment type="caution">
    <text evidence="2">The sequence shown here is derived from an EMBL/GenBank/DDBJ whole genome shotgun (WGS) entry which is preliminary data.</text>
</comment>
<proteinExistence type="predicted"/>
<name>A0A9P7AHA1_9AGAM</name>
<dbReference type="EMBL" id="JABBWE010000068">
    <property type="protein sequence ID" value="KAG1788450.1"/>
    <property type="molecule type" value="Genomic_DNA"/>
</dbReference>
<gene>
    <name evidence="2" type="ORF">HD556DRAFT_1312040</name>
</gene>
<feature type="region of interest" description="Disordered" evidence="1">
    <location>
        <begin position="476"/>
        <end position="498"/>
    </location>
</feature>
<feature type="compositionally biased region" description="Low complexity" evidence="1">
    <location>
        <begin position="400"/>
        <end position="420"/>
    </location>
</feature>
<dbReference type="AlphaFoldDB" id="A0A9P7AHA1"/>
<accession>A0A9P7AHA1</accession>
<dbReference type="GeneID" id="64594375"/>
<organism evidence="2 3">
    <name type="scientific">Suillus plorans</name>
    <dbReference type="NCBI Taxonomy" id="116603"/>
    <lineage>
        <taxon>Eukaryota</taxon>
        <taxon>Fungi</taxon>
        <taxon>Dikarya</taxon>
        <taxon>Basidiomycota</taxon>
        <taxon>Agaricomycotina</taxon>
        <taxon>Agaricomycetes</taxon>
        <taxon>Agaricomycetidae</taxon>
        <taxon>Boletales</taxon>
        <taxon>Suillineae</taxon>
        <taxon>Suillaceae</taxon>
        <taxon>Suillus</taxon>
    </lineage>
</organism>
<dbReference type="Proteomes" id="UP000719766">
    <property type="component" value="Unassembled WGS sequence"/>
</dbReference>
<dbReference type="RefSeq" id="XP_041155678.1">
    <property type="nucleotide sequence ID" value="XM_041300611.1"/>
</dbReference>